<name>A0ABQ3GUY3_9GAMM</name>
<gene>
    <name evidence="1" type="ORF">GCM10016272_24380</name>
</gene>
<proteinExistence type="predicted"/>
<comment type="caution">
    <text evidence="1">The sequence shown here is derived from an EMBL/GenBank/DDBJ whole genome shotgun (WGS) entry which is preliminary data.</text>
</comment>
<reference evidence="2" key="1">
    <citation type="journal article" date="2019" name="Int. J. Syst. Evol. Microbiol.">
        <title>The Global Catalogue of Microorganisms (GCM) 10K type strain sequencing project: providing services to taxonomists for standard genome sequencing and annotation.</title>
        <authorList>
            <consortium name="The Broad Institute Genomics Platform"/>
            <consortium name="The Broad Institute Genome Sequencing Center for Infectious Disease"/>
            <person name="Wu L."/>
            <person name="Ma J."/>
        </authorList>
    </citation>
    <scope>NUCLEOTIDE SEQUENCE [LARGE SCALE GENOMIC DNA]</scope>
    <source>
        <strain evidence="2">KCTC 42280</strain>
    </source>
</reference>
<dbReference type="Proteomes" id="UP000610203">
    <property type="component" value="Unassembled WGS sequence"/>
</dbReference>
<evidence type="ECO:0000313" key="1">
    <source>
        <dbReference type="EMBL" id="GHD36815.1"/>
    </source>
</evidence>
<dbReference type="RefSeq" id="WP_189586359.1">
    <property type="nucleotide sequence ID" value="NZ_BMZR01000006.1"/>
</dbReference>
<sequence length="205" mass="24013">MFDAGILRDYLCEYVYNYSGKGSLKEKIREIRKNHKYEITSASGLFKCLKEIEKRSELESYFEIEMSEGGWLYELGQYRDLVMHSAPINLANFPLYAIQEYLFLPDSKEMISVRFPLPDNPSELYSERSKRKNFNKYIEQFSELRQSSLNSRGKYDCLEYAHLVFGLLSNLSLDVAKESPFKPMRQTYFLTDSGTISVPEYIDES</sequence>
<dbReference type="EMBL" id="BMZR01000006">
    <property type="protein sequence ID" value="GHD36815.1"/>
    <property type="molecule type" value="Genomic_DNA"/>
</dbReference>
<accession>A0ABQ3GUY3</accession>
<protein>
    <submittedName>
        <fullName evidence="1">Uncharacterized protein</fullName>
    </submittedName>
</protein>
<keyword evidence="2" id="KW-1185">Reference proteome</keyword>
<evidence type="ECO:0000313" key="2">
    <source>
        <dbReference type="Proteomes" id="UP000610203"/>
    </source>
</evidence>
<organism evidence="1 2">
    <name type="scientific">Psychrobacter glaciei</name>
    <dbReference type="NCBI Taxonomy" id="619771"/>
    <lineage>
        <taxon>Bacteria</taxon>
        <taxon>Pseudomonadati</taxon>
        <taxon>Pseudomonadota</taxon>
        <taxon>Gammaproteobacteria</taxon>
        <taxon>Moraxellales</taxon>
        <taxon>Moraxellaceae</taxon>
        <taxon>Psychrobacter</taxon>
    </lineage>
</organism>